<sequence length="478" mass="53778">MEIIQSAVERIVTEMENFMPQSYWDRIMRADKTVPDAQRELMQSRLIQHFQQSLHLPYLTESDQRLIVHATVAIVSDAMGDSKLDDILAQDATSVSLAAIFVREAMGIDNVDALRREVSEIIDLPVPLPEPVVKWVIGKGVSALVGILNEAVDVSLAECFGKSASRQVLRVNVVALLHRSMTVFLLPAFVEEFFISKVVETYFKFCVTTSRIDTAIVALGGLIQAAVDIPGMADDEQMEIIQSAVERIVFDVESFMPQSYWERITTGKVVSEEQRDMLQSRLLEYYHQKLPYLPYLSEQDERLIIHATIAILTDAMGNTKLDDILSKETTSLSLIAIYIRWDVGTMGIDDVEILRREVAEMVNVPIPMPQPVVNWVIEKGVAALLSVLNQAVNASLGECFGKAATRHVESIEEFQAVLRANVTRFVHNKLHVALLPAFVERFIISSVIDSYFQLYVTNERINTAVSKVIEEQSHRRDS</sequence>
<keyword evidence="2" id="KW-1185">Reference proteome</keyword>
<evidence type="ECO:0000313" key="2">
    <source>
        <dbReference type="Proteomes" id="UP000285060"/>
    </source>
</evidence>
<evidence type="ECO:0000313" key="1">
    <source>
        <dbReference type="EMBL" id="RHY28551.1"/>
    </source>
</evidence>
<protein>
    <submittedName>
        <fullName evidence="1">Uncharacterized protein</fullName>
    </submittedName>
</protein>
<comment type="caution">
    <text evidence="1">The sequence shown here is derived from an EMBL/GenBank/DDBJ whole genome shotgun (WGS) entry which is preliminary data.</text>
</comment>
<accession>A0A418AT68</accession>
<dbReference type="AlphaFoldDB" id="A0A418AT68"/>
<name>A0A418AT68_9STRA</name>
<dbReference type="EMBL" id="QUSY01000564">
    <property type="protein sequence ID" value="RHY28551.1"/>
    <property type="molecule type" value="Genomic_DNA"/>
</dbReference>
<dbReference type="VEuPathDB" id="FungiDB:H310_12840"/>
<organism evidence="1 2">
    <name type="scientific">Aphanomyces invadans</name>
    <dbReference type="NCBI Taxonomy" id="157072"/>
    <lineage>
        <taxon>Eukaryota</taxon>
        <taxon>Sar</taxon>
        <taxon>Stramenopiles</taxon>
        <taxon>Oomycota</taxon>
        <taxon>Saprolegniomycetes</taxon>
        <taxon>Saprolegniales</taxon>
        <taxon>Verrucalvaceae</taxon>
        <taxon>Aphanomyces</taxon>
    </lineage>
</organism>
<reference evidence="1 2" key="1">
    <citation type="submission" date="2018-08" db="EMBL/GenBank/DDBJ databases">
        <title>Aphanomyces genome sequencing and annotation.</title>
        <authorList>
            <person name="Minardi D."/>
            <person name="Oidtmann B."/>
            <person name="Van Der Giezen M."/>
            <person name="Studholme D.J."/>
        </authorList>
    </citation>
    <scope>NUCLEOTIDE SEQUENCE [LARGE SCALE GENOMIC DNA]</scope>
    <source>
        <strain evidence="1 2">NJM0002</strain>
    </source>
</reference>
<proteinExistence type="predicted"/>
<gene>
    <name evidence="1" type="ORF">DYB32_005933</name>
</gene>
<dbReference type="Proteomes" id="UP000285060">
    <property type="component" value="Unassembled WGS sequence"/>
</dbReference>